<evidence type="ECO:0000313" key="2">
    <source>
        <dbReference type="Proteomes" id="UP000323824"/>
    </source>
</evidence>
<name>A0A5C1QAS2_9SPIO</name>
<reference evidence="1 2" key="1">
    <citation type="submission" date="2019-02" db="EMBL/GenBank/DDBJ databases">
        <authorList>
            <person name="Fomenkov A."/>
            <person name="Dubinina G."/>
            <person name="Grabovich M."/>
            <person name="Vincze T."/>
            <person name="Roberts R.J."/>
        </authorList>
    </citation>
    <scope>NUCLEOTIDE SEQUENCE [LARGE SCALE GENOMIC DNA]</scope>
    <source>
        <strain evidence="1 2">P</strain>
    </source>
</reference>
<sequence length="91" mass="10975">MKHELLCILDRSYLEKFQELANKKGCLLTLLTSLKLDTKEMFEEYVANLIDVELCHKSWWKDVERKYGFSLAENTEWRIDYSTRKLTKRII</sequence>
<protein>
    <recommendedName>
        <fullName evidence="3">CXXX repeat peptide modification system protein</fullName>
    </recommendedName>
</protein>
<keyword evidence="2" id="KW-1185">Reference proteome</keyword>
<dbReference type="RefSeq" id="WP_149567404.1">
    <property type="nucleotide sequence ID" value="NZ_CP035807.1"/>
</dbReference>
<dbReference type="KEGG" id="sper:EW093_05345"/>
<proteinExistence type="predicted"/>
<reference evidence="1 2" key="2">
    <citation type="submission" date="2019-09" db="EMBL/GenBank/DDBJ databases">
        <title>Complete Genome Sequence and Methylome Analysis of free living Spirochaetas.</title>
        <authorList>
            <person name="Leshcheva N."/>
            <person name="Mikheeva N."/>
        </authorList>
    </citation>
    <scope>NUCLEOTIDE SEQUENCE [LARGE SCALE GENOMIC DNA]</scope>
    <source>
        <strain evidence="1 2">P</strain>
    </source>
</reference>
<gene>
    <name evidence="1" type="ORF">EW093_05345</name>
</gene>
<dbReference type="AlphaFoldDB" id="A0A5C1QAS2"/>
<dbReference type="EMBL" id="CP035807">
    <property type="protein sequence ID" value="QEN04150.1"/>
    <property type="molecule type" value="Genomic_DNA"/>
</dbReference>
<evidence type="ECO:0008006" key="3">
    <source>
        <dbReference type="Google" id="ProtNLM"/>
    </source>
</evidence>
<organism evidence="1 2">
    <name type="scientific">Thiospirochaeta perfilievii</name>
    <dbReference type="NCBI Taxonomy" id="252967"/>
    <lineage>
        <taxon>Bacteria</taxon>
        <taxon>Pseudomonadati</taxon>
        <taxon>Spirochaetota</taxon>
        <taxon>Spirochaetia</taxon>
        <taxon>Spirochaetales</taxon>
        <taxon>Spirochaetaceae</taxon>
        <taxon>Thiospirochaeta</taxon>
    </lineage>
</organism>
<dbReference type="Proteomes" id="UP000323824">
    <property type="component" value="Chromosome"/>
</dbReference>
<accession>A0A5C1QAS2</accession>
<evidence type="ECO:0000313" key="1">
    <source>
        <dbReference type="EMBL" id="QEN04150.1"/>
    </source>
</evidence>